<reference evidence="2 3" key="1">
    <citation type="submission" date="2024-04" db="EMBL/GenBank/DDBJ databases">
        <authorList>
            <person name="Fracassetti M."/>
        </authorList>
    </citation>
    <scope>NUCLEOTIDE SEQUENCE [LARGE SCALE GENOMIC DNA]</scope>
</reference>
<dbReference type="Proteomes" id="UP001497516">
    <property type="component" value="Chromosome 4"/>
</dbReference>
<dbReference type="AlphaFoldDB" id="A0AAV2EJ15"/>
<gene>
    <name evidence="2" type="ORF">LTRI10_LOCUS26828</name>
</gene>
<keyword evidence="3" id="KW-1185">Reference proteome</keyword>
<sequence length="119" mass="12909">MIYVSTAKLAVIDEPERPSLSPIPAAAAAAAADPAFSTPEAKEHRIPKPMTCPPAPLRAPAKRKLSHSAILKATKKFRAAREFFLSPEVVEAALVANVFAAETARRAPKCDLRTLKYFR</sequence>
<feature type="region of interest" description="Disordered" evidence="1">
    <location>
        <begin position="38"/>
        <end position="59"/>
    </location>
</feature>
<accession>A0AAV2EJ15</accession>
<organism evidence="2 3">
    <name type="scientific">Linum trigynum</name>
    <dbReference type="NCBI Taxonomy" id="586398"/>
    <lineage>
        <taxon>Eukaryota</taxon>
        <taxon>Viridiplantae</taxon>
        <taxon>Streptophyta</taxon>
        <taxon>Embryophyta</taxon>
        <taxon>Tracheophyta</taxon>
        <taxon>Spermatophyta</taxon>
        <taxon>Magnoliopsida</taxon>
        <taxon>eudicotyledons</taxon>
        <taxon>Gunneridae</taxon>
        <taxon>Pentapetalae</taxon>
        <taxon>rosids</taxon>
        <taxon>fabids</taxon>
        <taxon>Malpighiales</taxon>
        <taxon>Linaceae</taxon>
        <taxon>Linum</taxon>
    </lineage>
</organism>
<evidence type="ECO:0000313" key="3">
    <source>
        <dbReference type="Proteomes" id="UP001497516"/>
    </source>
</evidence>
<name>A0AAV2EJ15_9ROSI</name>
<evidence type="ECO:0000256" key="1">
    <source>
        <dbReference type="SAM" id="MobiDB-lite"/>
    </source>
</evidence>
<evidence type="ECO:0000313" key="2">
    <source>
        <dbReference type="EMBL" id="CAL1385712.1"/>
    </source>
</evidence>
<protein>
    <submittedName>
        <fullName evidence="2">Uncharacterized protein</fullName>
    </submittedName>
</protein>
<proteinExistence type="predicted"/>
<dbReference type="EMBL" id="OZ034817">
    <property type="protein sequence ID" value="CAL1385712.1"/>
    <property type="molecule type" value="Genomic_DNA"/>
</dbReference>